<dbReference type="Proteomes" id="UP000034690">
    <property type="component" value="Unassembled WGS sequence"/>
</dbReference>
<reference evidence="1 2" key="1">
    <citation type="journal article" date="2015" name="Nature">
        <title>rRNA introns, odd ribosomes, and small enigmatic genomes across a large radiation of phyla.</title>
        <authorList>
            <person name="Brown C.T."/>
            <person name="Hug L.A."/>
            <person name="Thomas B.C."/>
            <person name="Sharon I."/>
            <person name="Castelle C.J."/>
            <person name="Singh A."/>
            <person name="Wilkins M.J."/>
            <person name="Williams K.H."/>
            <person name="Banfield J.F."/>
        </authorList>
    </citation>
    <scope>NUCLEOTIDE SEQUENCE [LARGE SCALE GENOMIC DNA]</scope>
</reference>
<comment type="caution">
    <text evidence="1">The sequence shown here is derived from an EMBL/GenBank/DDBJ whole genome shotgun (WGS) entry which is preliminary data.</text>
</comment>
<evidence type="ECO:0000313" key="1">
    <source>
        <dbReference type="EMBL" id="KKR13435.1"/>
    </source>
</evidence>
<dbReference type="EMBL" id="LBWQ01000017">
    <property type="protein sequence ID" value="KKR13435.1"/>
    <property type="molecule type" value="Genomic_DNA"/>
</dbReference>
<proteinExistence type="predicted"/>
<sequence>MSDETAKEGQNMISVESMRNIGTPQEYMGAFDISSQAKSGVNFPEVKAQLGAQQPTTPAGPDQPKPLLPELNNIPETVPPEIRARLQYLYTVQGTEIITEIKEAQEAGDIEWLLEAAEDAHAFMFEGLVYGKEAAGYDLNNEGTLALLQWRFETKEGLMSRPEASQVKQALDEALQVHGVQVAKYKAWTEIQKQGGQNRWREKKLQRYTRYWVKGLTKQRMQQGQAIDQSIILEEAKKKAEESLNNFEADLAPWIEGQNILQDLKIHTESREVFDLAIRYRHNASNVDAKAHQQLEAGLPEPDKMNWRSYYRYGEKKGESLSGNGAAVHRIEKLIEDIGRGKKVIRKMVTDESGKDVEVVINRETFVDGFRTAGVFRVFLEALLEESKVDGIKNMSNVVRGWDMALYKENVTANAWSVDLETGEYKFGDPPFADDLATKLINAQKKFLQELGLSAFTPDGNIIDPDEKVVYRVRRDANNKALEIDWQDVVISAEKDPDGYEQYLENYLANLKSAKGQEFYFNPSNGGHPFGVGHHGSLVPPYMKHTKVEYGTKTDNGKTVPAKTSLYKLAYEDNFNQASETFPWYQTEVRGPEDAANEPARGSKGGHNLAMLRGSVTKRDIVLAIPDPSKLNFDFFNTQGESPVRAARKIRYISPGPLNKNGRPDNPFVYTLAGWLIPRTIKEALRLDSPYLQGMRGFRPVNINQQVSVIPAGYSTSEPTPLDIIGDARNSRCISKQEERWFMENILVEPEEYRDISAEFAKKYKYKAR</sequence>
<evidence type="ECO:0000313" key="2">
    <source>
        <dbReference type="Proteomes" id="UP000034690"/>
    </source>
</evidence>
<organism evidence="1 2">
    <name type="scientific">Candidatus Woesebacteria bacterium GW2011_GWA1_39_21b</name>
    <dbReference type="NCBI Taxonomy" id="1618551"/>
    <lineage>
        <taxon>Bacteria</taxon>
        <taxon>Candidatus Woeseibacteriota</taxon>
    </lineage>
</organism>
<gene>
    <name evidence="1" type="ORF">UT40_C0017G0021</name>
</gene>
<accession>A0A0G0QST5</accession>
<dbReference type="AlphaFoldDB" id="A0A0G0QST5"/>
<name>A0A0G0QST5_9BACT</name>
<protein>
    <submittedName>
        <fullName evidence="1">Uncharacterized protein</fullName>
    </submittedName>
</protein>